<dbReference type="PANTHER" id="PTHR23501:SF50">
    <property type="entry name" value="MFS SIDEROCHROME IRON TRANSPORTER MIRB (AFU_ORTHOLOGUE AFUA_3G03640)-RELATED"/>
    <property type="match status" value="1"/>
</dbReference>
<dbReference type="InParanoid" id="A0A163JRT2"/>
<keyword evidence="2" id="KW-0813">Transport</keyword>
<dbReference type="STRING" id="4829.A0A163JRT2"/>
<feature type="transmembrane region" description="Helical" evidence="8">
    <location>
        <begin position="194"/>
        <end position="211"/>
    </location>
</feature>
<organism evidence="10">
    <name type="scientific">Absidia glauca</name>
    <name type="common">Pin mould</name>
    <dbReference type="NCBI Taxonomy" id="4829"/>
    <lineage>
        <taxon>Eukaryota</taxon>
        <taxon>Fungi</taxon>
        <taxon>Fungi incertae sedis</taxon>
        <taxon>Mucoromycota</taxon>
        <taxon>Mucoromycotina</taxon>
        <taxon>Mucoromycetes</taxon>
        <taxon>Mucorales</taxon>
        <taxon>Cunninghamellaceae</taxon>
        <taxon>Absidia</taxon>
    </lineage>
</organism>
<evidence type="ECO:0000259" key="9">
    <source>
        <dbReference type="PROSITE" id="PS50850"/>
    </source>
</evidence>
<evidence type="ECO:0000256" key="8">
    <source>
        <dbReference type="SAM" id="Phobius"/>
    </source>
</evidence>
<dbReference type="Pfam" id="PF07690">
    <property type="entry name" value="MFS_1"/>
    <property type="match status" value="1"/>
</dbReference>
<dbReference type="FunFam" id="1.20.1250.20:FF:000284">
    <property type="entry name" value="Siderophore iron transporter mirB"/>
    <property type="match status" value="1"/>
</dbReference>
<dbReference type="GO" id="GO:0022857">
    <property type="term" value="F:transmembrane transporter activity"/>
    <property type="evidence" value="ECO:0007669"/>
    <property type="project" value="InterPro"/>
</dbReference>
<dbReference type="PROSITE" id="PS50850">
    <property type="entry name" value="MFS"/>
    <property type="match status" value="1"/>
</dbReference>
<accession>A0A163JRT2</accession>
<reference evidence="10" key="1">
    <citation type="submission" date="2016-04" db="EMBL/GenBank/DDBJ databases">
        <authorList>
            <person name="Evans L.H."/>
            <person name="Alamgir A."/>
            <person name="Owens N."/>
            <person name="Weber N.D."/>
            <person name="Virtaneva K."/>
            <person name="Barbian K."/>
            <person name="Babar A."/>
            <person name="Rosenke K."/>
        </authorList>
    </citation>
    <scope>NUCLEOTIDE SEQUENCE [LARGE SCALE GENOMIC DNA]</scope>
    <source>
        <strain evidence="10">CBS 101.48</strain>
    </source>
</reference>
<evidence type="ECO:0000256" key="1">
    <source>
        <dbReference type="ARBA" id="ARBA00004141"/>
    </source>
</evidence>
<keyword evidence="7 8" id="KW-0472">Membrane</keyword>
<feature type="transmembrane region" description="Helical" evidence="8">
    <location>
        <begin position="378"/>
        <end position="396"/>
    </location>
</feature>
<keyword evidence="3" id="KW-0410">Iron transport</keyword>
<evidence type="ECO:0000256" key="6">
    <source>
        <dbReference type="ARBA" id="ARBA00023004"/>
    </source>
</evidence>
<dbReference type="GO" id="GO:0005886">
    <property type="term" value="C:plasma membrane"/>
    <property type="evidence" value="ECO:0007669"/>
    <property type="project" value="TreeGrafter"/>
</dbReference>
<name>A0A163JRT2_ABSGL</name>
<feature type="transmembrane region" description="Helical" evidence="8">
    <location>
        <begin position="416"/>
        <end position="437"/>
    </location>
</feature>
<feature type="transmembrane region" description="Helical" evidence="8">
    <location>
        <begin position="106"/>
        <end position="126"/>
    </location>
</feature>
<sequence>MAIFSRFRAAVRRASTEDVDVNVSVSEKKEIELDALDAESITPTKGKEETPQLERPSEDVQRGVQEVEAVTLTWSRATLIAVFIKYGFGLSAHAVCRANIFFDSIWLLYFVNAMQSSILSNLLPYVTSDFSSHSLLNVIYIVSSAISAAVYIPLAKILDVWGRAEGFLIMTFFATLGLVLMAVCNNLPTFCAAYVFYSIGFGGMTFCVDVITADASQLKNRGLAFAFTSSPYIITAFAGAKAAEGFYYDISWRWGFGTFAIVFPVVAAPLYFILKYNLRKAKEQIVLNSEASGRTFFQSVWHFIIEFDIVGVIVFSAGLTVFLLPFNIAAVAPNGWATGYIIAMLVVGFIMLLIFIAYETFVAPTPLLNYKLLSDRTVIGACLLNATYQISYYCWANYFTSFLQVVNDLTLAESGYVSNTFDVVSGVLLLGVGFLIRRVGRFKWLLYIAVPLYVFAQGLMIYFRRPNQSVGYLVMCQVFISIGGSVFIIVEQLAILAAVDHQHIAAALGILSVVGTVAGGMGATICGAIWVNTFQPALIQYLPESDLANLDAIYEDLDTQLSYEVGSPTRLAIQEAYGYAQTRMLAAGTGIMALAFIWTLLIRNIDLTKVHQVKGTVF</sequence>
<evidence type="ECO:0000256" key="7">
    <source>
        <dbReference type="ARBA" id="ARBA00023136"/>
    </source>
</evidence>
<dbReference type="FunFam" id="1.20.1250.20:FF:000302">
    <property type="entry name" value="MFS siderochrome iron transporter MirB"/>
    <property type="match status" value="1"/>
</dbReference>
<keyword evidence="5 8" id="KW-1133">Transmembrane helix</keyword>
<dbReference type="AlphaFoldDB" id="A0A163JRT2"/>
<feature type="transmembrane region" description="Helical" evidence="8">
    <location>
        <begin position="167"/>
        <end position="188"/>
    </location>
</feature>
<keyword evidence="4 8" id="KW-0812">Transmembrane</keyword>
<dbReference type="InterPro" id="IPR011701">
    <property type="entry name" value="MFS"/>
</dbReference>
<comment type="subcellular location">
    <subcellularLocation>
        <location evidence="1">Membrane</location>
        <topology evidence="1">Multi-pass membrane protein</topology>
    </subcellularLocation>
</comment>
<dbReference type="SUPFAM" id="SSF103473">
    <property type="entry name" value="MFS general substrate transporter"/>
    <property type="match status" value="1"/>
</dbReference>
<evidence type="ECO:0000313" key="11">
    <source>
        <dbReference type="Proteomes" id="UP000078561"/>
    </source>
</evidence>
<dbReference type="InterPro" id="IPR020846">
    <property type="entry name" value="MFS_dom"/>
</dbReference>
<evidence type="ECO:0000256" key="2">
    <source>
        <dbReference type="ARBA" id="ARBA00022448"/>
    </source>
</evidence>
<dbReference type="PANTHER" id="PTHR23501">
    <property type="entry name" value="MAJOR FACILITATOR SUPERFAMILY"/>
    <property type="match status" value="1"/>
</dbReference>
<keyword evidence="3" id="KW-0406">Ion transport</keyword>
<feature type="transmembrane region" description="Helical" evidence="8">
    <location>
        <begin position="336"/>
        <end position="358"/>
    </location>
</feature>
<evidence type="ECO:0000313" key="10">
    <source>
        <dbReference type="EMBL" id="SAM02751.1"/>
    </source>
</evidence>
<keyword evidence="6" id="KW-0408">Iron</keyword>
<feature type="transmembrane region" description="Helical" evidence="8">
    <location>
        <begin position="506"/>
        <end position="531"/>
    </location>
</feature>
<dbReference type="GO" id="GO:0006826">
    <property type="term" value="P:iron ion transport"/>
    <property type="evidence" value="ECO:0007669"/>
    <property type="project" value="UniProtKB-KW"/>
</dbReference>
<gene>
    <name evidence="10" type="primary">ABSGL_08567.1 scaffold 10421</name>
</gene>
<evidence type="ECO:0000256" key="5">
    <source>
        <dbReference type="ARBA" id="ARBA00022989"/>
    </source>
</evidence>
<dbReference type="EMBL" id="LT554016">
    <property type="protein sequence ID" value="SAM02751.1"/>
    <property type="molecule type" value="Genomic_DNA"/>
</dbReference>
<dbReference type="OrthoDB" id="4078873at2759"/>
<dbReference type="Proteomes" id="UP000078561">
    <property type="component" value="Unassembled WGS sequence"/>
</dbReference>
<dbReference type="GO" id="GO:0010106">
    <property type="term" value="P:cellular response to iron ion starvation"/>
    <property type="evidence" value="ECO:0007669"/>
    <property type="project" value="UniProtKB-ARBA"/>
</dbReference>
<evidence type="ECO:0000256" key="4">
    <source>
        <dbReference type="ARBA" id="ARBA00022692"/>
    </source>
</evidence>
<feature type="transmembrane region" description="Helical" evidence="8">
    <location>
        <begin position="469"/>
        <end position="499"/>
    </location>
</feature>
<evidence type="ECO:0000256" key="3">
    <source>
        <dbReference type="ARBA" id="ARBA00022496"/>
    </source>
</evidence>
<feature type="transmembrane region" description="Helical" evidence="8">
    <location>
        <begin position="138"/>
        <end position="155"/>
    </location>
</feature>
<feature type="domain" description="Major facilitator superfamily (MFS) profile" evidence="9">
    <location>
        <begin position="101"/>
        <end position="605"/>
    </location>
</feature>
<dbReference type="FunCoup" id="A0A163JRT2">
    <property type="interactions" value="9"/>
</dbReference>
<dbReference type="InterPro" id="IPR036259">
    <property type="entry name" value="MFS_trans_sf"/>
</dbReference>
<protein>
    <recommendedName>
        <fullName evidence="9">Major facilitator superfamily (MFS) profile domain-containing protein</fullName>
    </recommendedName>
</protein>
<keyword evidence="11" id="KW-1185">Reference proteome</keyword>
<dbReference type="Gene3D" id="1.20.1250.20">
    <property type="entry name" value="MFS general substrate transporter like domains"/>
    <property type="match status" value="2"/>
</dbReference>
<proteinExistence type="predicted"/>
<feature type="transmembrane region" description="Helical" evidence="8">
    <location>
        <begin position="303"/>
        <end position="324"/>
    </location>
</feature>
<feature type="transmembrane region" description="Helical" evidence="8">
    <location>
        <begin position="252"/>
        <end position="274"/>
    </location>
</feature>
<feature type="transmembrane region" description="Helical" evidence="8">
    <location>
        <begin position="584"/>
        <end position="602"/>
    </location>
</feature>
<feature type="transmembrane region" description="Helical" evidence="8">
    <location>
        <begin position="444"/>
        <end position="463"/>
    </location>
</feature>
<dbReference type="OMA" id="DISWRWG"/>